<feature type="non-terminal residue" evidence="1">
    <location>
        <position position="1"/>
    </location>
</feature>
<sequence length="245" mass="25976">GTTTNFLYDGANAVQELAGGTPSANMLTGLRVDEVFGRTDSLGTRSFVTDALGSTVALTDGSGAVKTNYTYEPYGNTTTSGEVNGNASQYTGRENDGTGLYYYRARYYNPGFGRFVAEDPIGIRGGSNLFSYSMADPIDYADPVGNMTTPGASLVESITGDAAPAGPGAGSACPVPKDGMQIAASTNNENYAAKMLGYDRNEFGDMIHSLKYDSGLRGDDNLLFYDTGDVYFNGEHLGNIHDWAR</sequence>
<dbReference type="PANTHER" id="PTHR32305:SF15">
    <property type="entry name" value="PROTEIN RHSA-RELATED"/>
    <property type="match status" value="1"/>
</dbReference>
<dbReference type="OrthoDB" id="9103676at2"/>
<dbReference type="PANTHER" id="PTHR32305">
    <property type="match status" value="1"/>
</dbReference>
<reference evidence="1 2" key="1">
    <citation type="submission" date="2018-08" db="EMBL/GenBank/DDBJ databases">
        <title>Paraburkholderia sp. DHOM06 isolated from forest soil.</title>
        <authorList>
            <person name="Gao Z.-H."/>
            <person name="Qiu L.-H."/>
        </authorList>
    </citation>
    <scope>NUCLEOTIDE SEQUENCE [LARGE SCALE GENOMIC DNA]</scope>
    <source>
        <strain evidence="1 2">DHOM06</strain>
    </source>
</reference>
<dbReference type="Gene3D" id="2.180.10.10">
    <property type="entry name" value="RHS repeat-associated core"/>
    <property type="match status" value="1"/>
</dbReference>
<evidence type="ECO:0000313" key="1">
    <source>
        <dbReference type="EMBL" id="RDU96775.1"/>
    </source>
</evidence>
<dbReference type="AlphaFoldDB" id="A0A3D8JVL8"/>
<evidence type="ECO:0000313" key="2">
    <source>
        <dbReference type="Proteomes" id="UP000256838"/>
    </source>
</evidence>
<organism evidence="1 2">
    <name type="scientific">Trinickia dinghuensis</name>
    <dbReference type="NCBI Taxonomy" id="2291023"/>
    <lineage>
        <taxon>Bacteria</taxon>
        <taxon>Pseudomonadati</taxon>
        <taxon>Pseudomonadota</taxon>
        <taxon>Betaproteobacteria</taxon>
        <taxon>Burkholderiales</taxon>
        <taxon>Burkholderiaceae</taxon>
        <taxon>Trinickia</taxon>
    </lineage>
</organism>
<dbReference type="Proteomes" id="UP000256838">
    <property type="component" value="Unassembled WGS sequence"/>
</dbReference>
<dbReference type="InterPro" id="IPR022385">
    <property type="entry name" value="Rhs_assc_core"/>
</dbReference>
<accession>A0A3D8JVL8</accession>
<proteinExistence type="predicted"/>
<name>A0A3D8JVL8_9BURK</name>
<dbReference type="InterPro" id="IPR050708">
    <property type="entry name" value="T6SS_VgrG/RHS"/>
</dbReference>
<gene>
    <name evidence="1" type="ORF">DWV00_22565</name>
</gene>
<dbReference type="EMBL" id="QRGA01000013">
    <property type="protein sequence ID" value="RDU96775.1"/>
    <property type="molecule type" value="Genomic_DNA"/>
</dbReference>
<keyword evidence="2" id="KW-1185">Reference proteome</keyword>
<dbReference type="NCBIfam" id="TIGR03696">
    <property type="entry name" value="Rhs_assc_core"/>
    <property type="match status" value="1"/>
</dbReference>
<comment type="caution">
    <text evidence="1">The sequence shown here is derived from an EMBL/GenBank/DDBJ whole genome shotgun (WGS) entry which is preliminary data.</text>
</comment>
<dbReference type="PRINTS" id="PR00394">
    <property type="entry name" value="RHSPROTEIN"/>
</dbReference>
<protein>
    <submittedName>
        <fullName evidence="1">RHS repeat-associated core domain-containing protein</fullName>
    </submittedName>
</protein>
<dbReference type="RefSeq" id="WP_147297959.1">
    <property type="nucleotide sequence ID" value="NZ_QRGA01000013.1"/>
</dbReference>